<dbReference type="GO" id="GO:0016020">
    <property type="term" value="C:membrane"/>
    <property type="evidence" value="ECO:0007669"/>
    <property type="project" value="InterPro"/>
</dbReference>
<feature type="region of interest" description="Disordered" evidence="9">
    <location>
        <begin position="330"/>
        <end position="358"/>
    </location>
</feature>
<evidence type="ECO:0000259" key="11">
    <source>
        <dbReference type="Pfam" id="PF02518"/>
    </source>
</evidence>
<sequence>MPARVRQRWAAGRWQRFDVTNWYVALGPLLLAAAFVPAFHAHGTQVGGVPDRPYDLLAVVAIALQCLPLAVCRRWPVTVLALVSAGFAVDQLRGYHSLAGTAFAFALLGVGSRLDEHRRATVLGLSLAYVPLAVALARLGSGEPASEFAMFYLACALVWWIGSRLRSARIAQAEHRRRLAEETRDAERTRIARELHDVVTHHVTAMVVQAEAARYLTAAPDRLEEALTAVTATGRAAIGDLRQLLDLLDPGHGAPVGSPGSGRLHDLVERTRRAGQPVEFTEEFAEERAAGEAARDADLVAYRVVRESLTNALKYAHGVDTTVRVRHNEKETTVEVGTRASGPRGRSPGGSGRGLAGLRERVVDTLGGEFTAGREPGGRFVVRAAIPVKPPVPATSSTPGPASVPAPGGPS</sequence>
<name>A0AB33KF07_9ACTN</name>
<protein>
    <recommendedName>
        <fullName evidence="2">histidine kinase</fullName>
        <ecNumber evidence="2">2.7.13.3</ecNumber>
    </recommendedName>
</protein>
<evidence type="ECO:0000256" key="4">
    <source>
        <dbReference type="ARBA" id="ARBA00022679"/>
    </source>
</evidence>
<evidence type="ECO:0000256" key="10">
    <source>
        <dbReference type="SAM" id="Phobius"/>
    </source>
</evidence>
<evidence type="ECO:0000256" key="8">
    <source>
        <dbReference type="ARBA" id="ARBA00023012"/>
    </source>
</evidence>
<keyword evidence="5" id="KW-0547">Nucleotide-binding</keyword>
<dbReference type="InterPro" id="IPR003594">
    <property type="entry name" value="HATPase_dom"/>
</dbReference>
<evidence type="ECO:0000259" key="12">
    <source>
        <dbReference type="Pfam" id="PF07730"/>
    </source>
</evidence>
<feature type="transmembrane region" description="Helical" evidence="10">
    <location>
        <begin position="145"/>
        <end position="162"/>
    </location>
</feature>
<feature type="domain" description="Histidine kinase/HSP90-like ATPase" evidence="11">
    <location>
        <begin position="302"/>
        <end position="388"/>
    </location>
</feature>
<keyword evidence="7" id="KW-0067">ATP-binding</keyword>
<evidence type="ECO:0000256" key="2">
    <source>
        <dbReference type="ARBA" id="ARBA00012438"/>
    </source>
</evidence>
<feature type="transmembrane region" description="Helical" evidence="10">
    <location>
        <begin position="91"/>
        <end position="110"/>
    </location>
</feature>
<dbReference type="GO" id="GO:0046983">
    <property type="term" value="F:protein dimerization activity"/>
    <property type="evidence" value="ECO:0007669"/>
    <property type="project" value="InterPro"/>
</dbReference>
<dbReference type="Gene3D" id="1.20.5.1930">
    <property type="match status" value="1"/>
</dbReference>
<dbReference type="PANTHER" id="PTHR24421:SF10">
    <property type="entry name" value="NITRATE_NITRITE SENSOR PROTEIN NARQ"/>
    <property type="match status" value="1"/>
</dbReference>
<evidence type="ECO:0000256" key="7">
    <source>
        <dbReference type="ARBA" id="ARBA00022840"/>
    </source>
</evidence>
<evidence type="ECO:0000313" key="13">
    <source>
        <dbReference type="EMBL" id="BFP51375.1"/>
    </source>
</evidence>
<dbReference type="EC" id="2.7.13.3" evidence="2"/>
<keyword evidence="10" id="KW-0472">Membrane</keyword>
<feature type="transmembrane region" description="Helical" evidence="10">
    <location>
        <begin position="122"/>
        <end position="139"/>
    </location>
</feature>
<proteinExistence type="predicted"/>
<keyword evidence="6 13" id="KW-0418">Kinase</keyword>
<evidence type="ECO:0000256" key="9">
    <source>
        <dbReference type="SAM" id="MobiDB-lite"/>
    </source>
</evidence>
<feature type="domain" description="Signal transduction histidine kinase subgroup 3 dimerisation and phosphoacceptor" evidence="12">
    <location>
        <begin position="187"/>
        <end position="251"/>
    </location>
</feature>
<evidence type="ECO:0000256" key="1">
    <source>
        <dbReference type="ARBA" id="ARBA00000085"/>
    </source>
</evidence>
<feature type="region of interest" description="Disordered" evidence="9">
    <location>
        <begin position="389"/>
        <end position="411"/>
    </location>
</feature>
<dbReference type="AlphaFoldDB" id="A0AB33KF07"/>
<gene>
    <name evidence="13" type="ORF">SCMC78_11820</name>
</gene>
<feature type="transmembrane region" description="Helical" evidence="10">
    <location>
        <begin position="20"/>
        <end position="41"/>
    </location>
</feature>
<feature type="compositionally biased region" description="Pro residues" evidence="9">
    <location>
        <begin position="402"/>
        <end position="411"/>
    </location>
</feature>
<evidence type="ECO:0000256" key="5">
    <source>
        <dbReference type="ARBA" id="ARBA00022741"/>
    </source>
</evidence>
<dbReference type="InterPro" id="IPR036890">
    <property type="entry name" value="HATPase_C_sf"/>
</dbReference>
<reference evidence="13" key="1">
    <citation type="submission" date="2024-07" db="EMBL/GenBank/DDBJ databases">
        <title>Complete genome sequences of cellulolytic bacteria, Kitasatospora sp. CMC57 and Streptomyces sp. CMC78, isolated from Japanese agricultural soil.</title>
        <authorList>
            <person name="Hashimoto T."/>
            <person name="Ito M."/>
            <person name="Iwamoto M."/>
            <person name="Fukahori D."/>
            <person name="Shoda T."/>
            <person name="Sakoda M."/>
            <person name="Morohoshi T."/>
            <person name="Mitsuboshi M."/>
            <person name="Nishizawa T."/>
        </authorList>
    </citation>
    <scope>NUCLEOTIDE SEQUENCE</scope>
    <source>
        <strain evidence="13">CMC78</strain>
    </source>
</reference>
<dbReference type="KEGG" id="stcm:SCMC78_11820"/>
<dbReference type="InterPro" id="IPR011712">
    <property type="entry name" value="Sig_transdc_His_kin_sub3_dim/P"/>
</dbReference>
<evidence type="ECO:0000256" key="3">
    <source>
        <dbReference type="ARBA" id="ARBA00022553"/>
    </source>
</evidence>
<dbReference type="CDD" id="cd16917">
    <property type="entry name" value="HATPase_UhpB-NarQ-NarX-like"/>
    <property type="match status" value="1"/>
</dbReference>
<keyword evidence="4" id="KW-0808">Transferase</keyword>
<keyword evidence="3" id="KW-0597">Phosphoprotein</keyword>
<dbReference type="EMBL" id="AP035884">
    <property type="protein sequence ID" value="BFP51375.1"/>
    <property type="molecule type" value="Genomic_DNA"/>
</dbReference>
<comment type="catalytic activity">
    <reaction evidence="1">
        <text>ATP + protein L-histidine = ADP + protein N-phospho-L-histidine.</text>
        <dbReference type="EC" id="2.7.13.3"/>
    </reaction>
</comment>
<accession>A0AB33KF07</accession>
<dbReference type="Pfam" id="PF07730">
    <property type="entry name" value="HisKA_3"/>
    <property type="match status" value="1"/>
</dbReference>
<dbReference type="Gene3D" id="3.30.565.10">
    <property type="entry name" value="Histidine kinase-like ATPase, C-terminal domain"/>
    <property type="match status" value="1"/>
</dbReference>
<dbReference type="InterPro" id="IPR050482">
    <property type="entry name" value="Sensor_HK_TwoCompSys"/>
</dbReference>
<keyword evidence="8" id="KW-0902">Two-component regulatory system</keyword>
<dbReference type="PANTHER" id="PTHR24421">
    <property type="entry name" value="NITRATE/NITRITE SENSOR PROTEIN NARX-RELATED"/>
    <property type="match status" value="1"/>
</dbReference>
<dbReference type="Pfam" id="PF02518">
    <property type="entry name" value="HATPase_c"/>
    <property type="match status" value="1"/>
</dbReference>
<dbReference type="GO" id="GO:0000155">
    <property type="term" value="F:phosphorelay sensor kinase activity"/>
    <property type="evidence" value="ECO:0007669"/>
    <property type="project" value="InterPro"/>
</dbReference>
<keyword evidence="10" id="KW-1133">Transmembrane helix</keyword>
<dbReference type="GO" id="GO:0005524">
    <property type="term" value="F:ATP binding"/>
    <property type="evidence" value="ECO:0007669"/>
    <property type="project" value="UniProtKB-KW"/>
</dbReference>
<dbReference type="SUPFAM" id="SSF55874">
    <property type="entry name" value="ATPase domain of HSP90 chaperone/DNA topoisomerase II/histidine kinase"/>
    <property type="match status" value="1"/>
</dbReference>
<keyword evidence="10" id="KW-0812">Transmembrane</keyword>
<organism evidence="13">
    <name type="scientific">Streptomyces sp. CMC78</name>
    <dbReference type="NCBI Taxonomy" id="3231512"/>
    <lineage>
        <taxon>Bacteria</taxon>
        <taxon>Bacillati</taxon>
        <taxon>Actinomycetota</taxon>
        <taxon>Actinomycetes</taxon>
        <taxon>Kitasatosporales</taxon>
        <taxon>Streptomycetaceae</taxon>
        <taxon>Streptomyces</taxon>
    </lineage>
</organism>
<evidence type="ECO:0000256" key="6">
    <source>
        <dbReference type="ARBA" id="ARBA00022777"/>
    </source>
</evidence>